<dbReference type="Gene3D" id="1.20.5.620">
    <property type="entry name" value="F1F0 ATP synthase subunit B, membrane domain"/>
    <property type="match status" value="1"/>
</dbReference>
<keyword evidence="7 15" id="KW-1133">Transmembrane helix</keyword>
<keyword evidence="3 15" id="KW-1003">Cell membrane</keyword>
<dbReference type="GO" id="GO:0005886">
    <property type="term" value="C:plasma membrane"/>
    <property type="evidence" value="ECO:0007669"/>
    <property type="project" value="UniProtKB-SubCell"/>
</dbReference>
<reference evidence="19" key="2">
    <citation type="submission" date="2023-08" db="EMBL/GenBank/DDBJ databases">
        <title>Identification and characterization of horizontal gene transfer across gut microbiota members of farm animals based on homology search.</title>
        <authorList>
            <person name="Schwarzerova J."/>
            <person name="Nykrynova M."/>
            <person name="Jureckova K."/>
            <person name="Cejkova D."/>
            <person name="Rychlik I."/>
        </authorList>
    </citation>
    <scope>NUCLEOTIDE SEQUENCE</scope>
    <source>
        <strain evidence="19">ET15</strain>
        <strain evidence="18">ET37</strain>
    </source>
</reference>
<keyword evidence="5 15" id="KW-0812">Transmembrane</keyword>
<keyword evidence="8 15" id="KW-0406">Ion transport</keyword>
<keyword evidence="4 15" id="KW-0138">CF(0)</keyword>
<evidence type="ECO:0000256" key="5">
    <source>
        <dbReference type="ARBA" id="ARBA00022692"/>
    </source>
</evidence>
<dbReference type="NCBIfam" id="TIGR01144">
    <property type="entry name" value="ATP_synt_b"/>
    <property type="match status" value="1"/>
</dbReference>
<evidence type="ECO:0000256" key="10">
    <source>
        <dbReference type="ARBA" id="ARBA00023310"/>
    </source>
</evidence>
<evidence type="ECO:0000256" key="3">
    <source>
        <dbReference type="ARBA" id="ARBA00022475"/>
    </source>
</evidence>
<dbReference type="RefSeq" id="WP_068855358.1">
    <property type="nucleotide sequence ID" value="NZ_CALUKV010000005.1"/>
</dbReference>
<keyword evidence="20" id="KW-1185">Reference proteome</keyword>
<evidence type="ECO:0000313" key="19">
    <source>
        <dbReference type="EMBL" id="MDN0025302.1"/>
    </source>
</evidence>
<evidence type="ECO:0000256" key="13">
    <source>
        <dbReference type="ARBA" id="ARBA00026054"/>
    </source>
</evidence>
<keyword evidence="9 15" id="KW-0472">Membrane</keyword>
<keyword evidence="2 15" id="KW-0813">Transport</keyword>
<dbReference type="Proteomes" id="UP001167831">
    <property type="component" value="Unassembled WGS sequence"/>
</dbReference>
<dbReference type="Pfam" id="PF00430">
    <property type="entry name" value="ATP-synt_B"/>
    <property type="match status" value="1"/>
</dbReference>
<evidence type="ECO:0000256" key="2">
    <source>
        <dbReference type="ARBA" id="ARBA00022448"/>
    </source>
</evidence>
<evidence type="ECO:0000256" key="7">
    <source>
        <dbReference type="ARBA" id="ARBA00022989"/>
    </source>
</evidence>
<evidence type="ECO:0000256" key="4">
    <source>
        <dbReference type="ARBA" id="ARBA00022547"/>
    </source>
</evidence>
<evidence type="ECO:0000313" key="20">
    <source>
        <dbReference type="Proteomes" id="UP001167831"/>
    </source>
</evidence>
<evidence type="ECO:0000256" key="15">
    <source>
        <dbReference type="HAMAP-Rule" id="MF_01398"/>
    </source>
</evidence>
<sequence>MDFSQLPSILTPDLGLIFWMTLAFLVVFFVVAKMGFSTIVKAVDERKRYVDESLEKAHKASERLENIKQEGEGILREARIRQAELLKEAAATRDQILQDAREKARKESERMINEAKAEIENEKVAAISSIRKQVALLSVGIAEKVLRNNLTDDKAQMILIDRMLDEVSVSDNKNFQ</sequence>
<evidence type="ECO:0000313" key="21">
    <source>
        <dbReference type="Proteomes" id="UP001168478"/>
    </source>
</evidence>
<comment type="subunit">
    <text evidence="13">F-type ATPases have 2 components, F(1) - the catalytic core - and F(0) - the membrane proton channel. F(1) has five subunits: alpha(3), beta(3), gamma(1), delta(1), epsilon(1). F(0) has four main subunits: a(1), b(2) and c(10-14). The alpha and beta chains form an alternating ring which encloses part of the gamma chain. F(1) is attached to F(0) by a central stalk formed by the gamma and epsilon chains, while a peripheral stalk is formed by the delta and b chains.</text>
</comment>
<dbReference type="PANTHER" id="PTHR33445">
    <property type="entry name" value="ATP SYNTHASE SUBUNIT B', CHLOROPLASTIC"/>
    <property type="match status" value="1"/>
</dbReference>
<comment type="similarity">
    <text evidence="1 15 16">Belongs to the ATPase B chain family.</text>
</comment>
<comment type="subunit">
    <text evidence="15">F-type ATPases have 2 components, F(1) - the catalytic core - and F(0) - the membrane proton channel. F(1) has five subunits: alpha(3), beta(3), gamma(1), delta(1), epsilon(1). F(0) has three main subunits: a(1), b(2) and c(10-14). The alpha and beta chains form an alternating ring which encloses part of the gamma chain. F(1) is attached to F(0) by a central stalk formed by the gamma and epsilon chains, while a peripheral stalk is formed by the delta and b chains.</text>
</comment>
<proteinExistence type="inferred from homology"/>
<keyword evidence="10 15" id="KW-0066">ATP synthesis</keyword>
<comment type="subcellular location">
    <subcellularLocation>
        <location evidence="15">Cell membrane</location>
        <topology evidence="15">Single-pass membrane protein</topology>
    </subcellularLocation>
    <subcellularLocation>
        <location evidence="14">Endomembrane system</location>
        <topology evidence="14">Single-pass membrane protein</topology>
    </subcellularLocation>
</comment>
<evidence type="ECO:0000256" key="12">
    <source>
        <dbReference type="ARBA" id="ARBA00025614"/>
    </source>
</evidence>
<dbReference type="InterPro" id="IPR005864">
    <property type="entry name" value="ATP_synth_F0_bsu_bac"/>
</dbReference>
<dbReference type="EMBL" id="JAUEIE010000007">
    <property type="protein sequence ID" value="MDN0022994.1"/>
    <property type="molecule type" value="Genomic_DNA"/>
</dbReference>
<evidence type="ECO:0000256" key="14">
    <source>
        <dbReference type="ARBA" id="ARBA00037847"/>
    </source>
</evidence>
<accession>A0AAW7JVG6</accession>
<dbReference type="Proteomes" id="UP001168478">
    <property type="component" value="Unassembled WGS sequence"/>
</dbReference>
<comment type="function">
    <text evidence="11 15">F(1)F(0) ATP synthase produces ATP from ADP in the presence of a proton or sodium gradient. F-type ATPases consist of two structural domains, F(1) containing the extramembraneous catalytic core and F(0) containing the membrane proton channel, linked together by a central stalk and a peripheral stalk. During catalysis, ATP synthesis in the catalytic domain of F(1) is coupled via a rotary mechanism of the central stalk subunits to proton translocation.</text>
</comment>
<evidence type="ECO:0000313" key="18">
    <source>
        <dbReference type="EMBL" id="MDN0022994.1"/>
    </source>
</evidence>
<dbReference type="GO" id="GO:0046961">
    <property type="term" value="F:proton-transporting ATPase activity, rotational mechanism"/>
    <property type="evidence" value="ECO:0007669"/>
    <property type="project" value="TreeGrafter"/>
</dbReference>
<gene>
    <name evidence="15 19" type="primary">atpF</name>
    <name evidence="18" type="ORF">QVN81_08185</name>
    <name evidence="19" type="ORF">QVN84_07200</name>
</gene>
<dbReference type="GO" id="GO:0046933">
    <property type="term" value="F:proton-transporting ATP synthase activity, rotational mechanism"/>
    <property type="evidence" value="ECO:0007669"/>
    <property type="project" value="UniProtKB-UniRule"/>
</dbReference>
<reference evidence="19" key="1">
    <citation type="submission" date="2023-06" db="EMBL/GenBank/DDBJ databases">
        <authorList>
            <person name="Zeman M."/>
            <person name="Kubasova T."/>
            <person name="Jahodarova E."/>
            <person name="Nykrynova M."/>
            <person name="Rychlik I."/>
        </authorList>
    </citation>
    <scope>NUCLEOTIDE SEQUENCE</scope>
    <source>
        <strain evidence="19">ET15</strain>
        <strain evidence="18">ET37</strain>
    </source>
</reference>
<protein>
    <recommendedName>
        <fullName evidence="15">ATP synthase subunit b</fullName>
    </recommendedName>
    <alternativeName>
        <fullName evidence="15">ATP synthase F(0) sector subunit b</fullName>
    </alternativeName>
    <alternativeName>
        <fullName evidence="15">ATPase subunit I</fullName>
    </alternativeName>
    <alternativeName>
        <fullName evidence="15">F-type ATPase subunit b</fullName>
        <shortName evidence="15">F-ATPase subunit b</shortName>
    </alternativeName>
</protein>
<dbReference type="EMBL" id="JAUEIF010000005">
    <property type="protein sequence ID" value="MDN0025302.1"/>
    <property type="molecule type" value="Genomic_DNA"/>
</dbReference>
<organism evidence="19 21">
    <name type="scientific">Leyella lascolaii</name>
    <dbReference type="NCBI Taxonomy" id="1776379"/>
    <lineage>
        <taxon>Bacteria</taxon>
        <taxon>Pseudomonadati</taxon>
        <taxon>Bacteroidota</taxon>
        <taxon>Bacteroidia</taxon>
        <taxon>Bacteroidales</taxon>
        <taxon>Prevotellaceae</taxon>
        <taxon>Leyella</taxon>
    </lineage>
</organism>
<comment type="function">
    <text evidence="12">Component of the F(0) channel, it forms part of the peripheral stalk, linking F(1) to F(0). The b'-subunit is a diverged and duplicated form of b found in plants and photosynthetic bacteria.</text>
</comment>
<evidence type="ECO:0000256" key="6">
    <source>
        <dbReference type="ARBA" id="ARBA00022781"/>
    </source>
</evidence>
<dbReference type="GO" id="GO:0045259">
    <property type="term" value="C:proton-transporting ATP synthase complex"/>
    <property type="evidence" value="ECO:0007669"/>
    <property type="project" value="UniProtKB-KW"/>
</dbReference>
<dbReference type="InterPro" id="IPR028987">
    <property type="entry name" value="ATP_synth_B-like_membr_sf"/>
</dbReference>
<dbReference type="CDD" id="cd06503">
    <property type="entry name" value="ATP-synt_Fo_b"/>
    <property type="match status" value="1"/>
</dbReference>
<dbReference type="InterPro" id="IPR050059">
    <property type="entry name" value="ATP_synthase_B_chain"/>
</dbReference>
<evidence type="ECO:0000256" key="16">
    <source>
        <dbReference type="RuleBase" id="RU003848"/>
    </source>
</evidence>
<name>A0AAW7JVG6_9BACT</name>
<evidence type="ECO:0000256" key="8">
    <source>
        <dbReference type="ARBA" id="ARBA00023065"/>
    </source>
</evidence>
<feature type="coiled-coil region" evidence="17">
    <location>
        <begin position="50"/>
        <end position="125"/>
    </location>
</feature>
<evidence type="ECO:0000256" key="17">
    <source>
        <dbReference type="SAM" id="Coils"/>
    </source>
</evidence>
<comment type="caution">
    <text evidence="19">The sequence shown here is derived from an EMBL/GenBank/DDBJ whole genome shotgun (WGS) entry which is preliminary data.</text>
</comment>
<dbReference type="PANTHER" id="PTHR33445:SF1">
    <property type="entry name" value="ATP SYNTHASE SUBUNIT B"/>
    <property type="match status" value="1"/>
</dbReference>
<keyword evidence="17" id="KW-0175">Coiled coil</keyword>
<evidence type="ECO:0000256" key="9">
    <source>
        <dbReference type="ARBA" id="ARBA00023136"/>
    </source>
</evidence>
<dbReference type="GO" id="GO:0012505">
    <property type="term" value="C:endomembrane system"/>
    <property type="evidence" value="ECO:0007669"/>
    <property type="project" value="UniProtKB-SubCell"/>
</dbReference>
<evidence type="ECO:0000256" key="11">
    <source>
        <dbReference type="ARBA" id="ARBA00025198"/>
    </source>
</evidence>
<dbReference type="AlphaFoldDB" id="A0AAW7JVG6"/>
<keyword evidence="6 15" id="KW-0375">Hydrogen ion transport</keyword>
<dbReference type="InterPro" id="IPR002146">
    <property type="entry name" value="ATP_synth_b/b'su_bac/chlpt"/>
</dbReference>
<dbReference type="SUPFAM" id="SSF81573">
    <property type="entry name" value="F1F0 ATP synthase subunit B, membrane domain"/>
    <property type="match status" value="1"/>
</dbReference>
<feature type="transmembrane region" description="Helical" evidence="15">
    <location>
        <begin position="16"/>
        <end position="40"/>
    </location>
</feature>
<dbReference type="HAMAP" id="MF_01398">
    <property type="entry name" value="ATP_synth_b_bprime"/>
    <property type="match status" value="1"/>
</dbReference>
<evidence type="ECO:0000256" key="1">
    <source>
        <dbReference type="ARBA" id="ARBA00005513"/>
    </source>
</evidence>